<feature type="region of interest" description="Disordered" evidence="1">
    <location>
        <begin position="1"/>
        <end position="41"/>
    </location>
</feature>
<accession>A0AAD8NAK7</accession>
<dbReference type="EMBL" id="JAUHHV010000011">
    <property type="protein sequence ID" value="KAK1408360.1"/>
    <property type="molecule type" value="Genomic_DNA"/>
</dbReference>
<evidence type="ECO:0000256" key="1">
    <source>
        <dbReference type="SAM" id="MobiDB-lite"/>
    </source>
</evidence>
<keyword evidence="3" id="KW-1185">Reference proteome</keyword>
<gene>
    <name evidence="2" type="ORF">QVD17_40073</name>
</gene>
<protein>
    <submittedName>
        <fullName evidence="2">Uncharacterized protein</fullName>
    </submittedName>
</protein>
<evidence type="ECO:0000313" key="2">
    <source>
        <dbReference type="EMBL" id="KAK1408360.1"/>
    </source>
</evidence>
<name>A0AAD8NAK7_TARER</name>
<reference evidence="2" key="1">
    <citation type="journal article" date="2023" name="bioRxiv">
        <title>Improved chromosome-level genome assembly for marigold (Tagetes erecta).</title>
        <authorList>
            <person name="Jiang F."/>
            <person name="Yuan L."/>
            <person name="Wang S."/>
            <person name="Wang H."/>
            <person name="Xu D."/>
            <person name="Wang A."/>
            <person name="Fan W."/>
        </authorList>
    </citation>
    <scope>NUCLEOTIDE SEQUENCE</scope>
    <source>
        <strain evidence="2">WSJ</strain>
        <tissue evidence="2">Leaf</tissue>
    </source>
</reference>
<dbReference type="AlphaFoldDB" id="A0AAD8NAK7"/>
<feature type="compositionally biased region" description="Low complexity" evidence="1">
    <location>
        <begin position="19"/>
        <end position="30"/>
    </location>
</feature>
<organism evidence="2 3">
    <name type="scientific">Tagetes erecta</name>
    <name type="common">African marigold</name>
    <dbReference type="NCBI Taxonomy" id="13708"/>
    <lineage>
        <taxon>Eukaryota</taxon>
        <taxon>Viridiplantae</taxon>
        <taxon>Streptophyta</taxon>
        <taxon>Embryophyta</taxon>
        <taxon>Tracheophyta</taxon>
        <taxon>Spermatophyta</taxon>
        <taxon>Magnoliopsida</taxon>
        <taxon>eudicotyledons</taxon>
        <taxon>Gunneridae</taxon>
        <taxon>Pentapetalae</taxon>
        <taxon>asterids</taxon>
        <taxon>campanulids</taxon>
        <taxon>Asterales</taxon>
        <taxon>Asteraceae</taxon>
        <taxon>Asteroideae</taxon>
        <taxon>Heliantheae alliance</taxon>
        <taxon>Tageteae</taxon>
        <taxon>Tagetes</taxon>
    </lineage>
</organism>
<proteinExistence type="predicted"/>
<comment type="caution">
    <text evidence="2">The sequence shown here is derived from an EMBL/GenBank/DDBJ whole genome shotgun (WGS) entry which is preliminary data.</text>
</comment>
<sequence length="69" mass="7859">MRRIVPNPDTNTKHETRRIITTVQSTSTSSIHHKSKFNGQDQTSRIATLKNNEPPLFFSRSLSSQLSSF</sequence>
<dbReference type="Proteomes" id="UP001229421">
    <property type="component" value="Unassembled WGS sequence"/>
</dbReference>
<evidence type="ECO:0000313" key="3">
    <source>
        <dbReference type="Proteomes" id="UP001229421"/>
    </source>
</evidence>